<sequence>MNIKILHTLYFLPLLLFPLFIQAQNTTYTYDQLISEYSDLARAHSDVHLFNMGSSDYGKPIYLCVIGVAADSQMVFSYAKNSTVFLINTAIHAGEPCGVNASLDFVKQYVQLSENEKMNYPVMAFIPAYNVGGMHNRNSYSRANQVGPDEYGFRGNARNFDLNRDFVKMDSKNMQRFARIFNALDPDVFLDTHTSNGADYQYTLTLISSLKARLNPVQASLVYDEMLPTLKDSLWAKDSLYLFPYIEMNGQRLHEGIHAFNDKGRYSMGYARLFHALSFTSETHMLKPFHARVEATYKLINEMAKYTRKFDDEIERVKSITRNEMLQSRYHRFNYISDTTLNNDSYIDLKGYAYKDSLSLVTNSPRLYYDRSKDTTFNIPYDFYFKAKDSLLIPEYYVVRSWETEVIQRLLMNNVSVQFLDKDTNLLVRQNKVLNYETVNTPYEGHYLHYNTKVQEAIENIKLHKGDALVYTHQVSRLFIVETLEPKCADSYFNWGFFDSYLQQKEHFSPYVFEDIAMELLANDDDLKREFEVKKEQDADFSANRWAQLNFIYMNSPFYERSHKVLPVYKSLR</sequence>
<dbReference type="AlphaFoldDB" id="A0A1I6YDU6"/>
<keyword evidence="1" id="KW-0732">Signal</keyword>
<dbReference type="InterPro" id="IPR000834">
    <property type="entry name" value="Peptidase_M14"/>
</dbReference>
<accession>A0A1I6YDU6</accession>
<feature type="domain" description="Peptidase M14" evidence="2">
    <location>
        <begin position="38"/>
        <end position="169"/>
    </location>
</feature>
<feature type="signal peptide" evidence="1">
    <location>
        <begin position="1"/>
        <end position="23"/>
    </location>
</feature>
<keyword evidence="3" id="KW-0378">Hydrolase</keyword>
<dbReference type="GO" id="GO:0006508">
    <property type="term" value="P:proteolysis"/>
    <property type="evidence" value="ECO:0007669"/>
    <property type="project" value="InterPro"/>
</dbReference>
<keyword evidence="3" id="KW-0121">Carboxypeptidase</keyword>
<dbReference type="STRING" id="477690.SAMN05216474_0828"/>
<feature type="chain" id="PRO_5014886720" evidence="1">
    <location>
        <begin position="24"/>
        <end position="573"/>
    </location>
</feature>
<protein>
    <submittedName>
        <fullName evidence="3">Zinc carboxypeptidase</fullName>
    </submittedName>
</protein>
<reference evidence="3" key="1">
    <citation type="submission" date="2016-10" db="EMBL/GenBank/DDBJ databases">
        <authorList>
            <person name="de Groot N.N."/>
        </authorList>
    </citation>
    <scope>NUCLEOTIDE SEQUENCE [LARGE SCALE GENOMIC DNA]</scope>
    <source>
        <strain evidence="3">CGMCC 1.7005</strain>
    </source>
</reference>
<dbReference type="SUPFAM" id="SSF53187">
    <property type="entry name" value="Zn-dependent exopeptidases"/>
    <property type="match status" value="1"/>
</dbReference>
<dbReference type="Proteomes" id="UP000236454">
    <property type="component" value="Unassembled WGS sequence"/>
</dbReference>
<proteinExistence type="predicted"/>
<dbReference type="Pfam" id="PF00246">
    <property type="entry name" value="Peptidase_M14"/>
    <property type="match status" value="1"/>
</dbReference>
<evidence type="ECO:0000313" key="4">
    <source>
        <dbReference type="Proteomes" id="UP000236454"/>
    </source>
</evidence>
<dbReference type="GO" id="GO:0008270">
    <property type="term" value="F:zinc ion binding"/>
    <property type="evidence" value="ECO:0007669"/>
    <property type="project" value="InterPro"/>
</dbReference>
<dbReference type="GO" id="GO:0004181">
    <property type="term" value="F:metallocarboxypeptidase activity"/>
    <property type="evidence" value="ECO:0007669"/>
    <property type="project" value="InterPro"/>
</dbReference>
<evidence type="ECO:0000313" key="3">
    <source>
        <dbReference type="EMBL" id="SFT48578.1"/>
    </source>
</evidence>
<keyword evidence="3" id="KW-0645">Protease</keyword>
<keyword evidence="4" id="KW-1185">Reference proteome</keyword>
<dbReference type="RefSeq" id="WP_170853665.1">
    <property type="nucleotide sequence ID" value="NZ_FPAS01000001.1"/>
</dbReference>
<evidence type="ECO:0000256" key="1">
    <source>
        <dbReference type="SAM" id="SignalP"/>
    </source>
</evidence>
<dbReference type="EMBL" id="FPAS01000001">
    <property type="protein sequence ID" value="SFT48578.1"/>
    <property type="molecule type" value="Genomic_DNA"/>
</dbReference>
<organism evidence="3 4">
    <name type="scientific">Lishizhenia tianjinensis</name>
    <dbReference type="NCBI Taxonomy" id="477690"/>
    <lineage>
        <taxon>Bacteria</taxon>
        <taxon>Pseudomonadati</taxon>
        <taxon>Bacteroidota</taxon>
        <taxon>Flavobacteriia</taxon>
        <taxon>Flavobacteriales</taxon>
        <taxon>Crocinitomicaceae</taxon>
        <taxon>Lishizhenia</taxon>
    </lineage>
</organism>
<evidence type="ECO:0000259" key="2">
    <source>
        <dbReference type="Pfam" id="PF00246"/>
    </source>
</evidence>
<dbReference type="Gene3D" id="3.40.630.10">
    <property type="entry name" value="Zn peptidases"/>
    <property type="match status" value="1"/>
</dbReference>
<gene>
    <name evidence="3" type="ORF">SAMN05216474_0828</name>
</gene>
<name>A0A1I6YDU6_9FLAO</name>